<feature type="compositionally biased region" description="Basic and acidic residues" evidence="1">
    <location>
        <begin position="93"/>
        <end position="108"/>
    </location>
</feature>
<sequence>MLAYLAGAEEAEEQKRAEQGKPLDLDAAVGGRLEPEPVSPDDAGAAAADEVGRAGDEDVVVAGGPAADLPADAAVDPDLHDEVPVGDVLPHGVGEERREGDVRAGQDGRPDVDVAVALVHRREPGRERDLLVLVGGVDVEAVVVHADAAVGVVGGDGELRRRGEQRRGAVGEVELAERGVLEDEARVRGAEDEVDDERDEADEEGEEQEDAQQAPERLLELVVAVVAAVLAHGCDGPCCWSCVCWWRRL</sequence>
<evidence type="ECO:0000313" key="3">
    <source>
        <dbReference type="Proteomes" id="UP000823388"/>
    </source>
</evidence>
<feature type="compositionally biased region" description="Basic and acidic residues" evidence="1">
    <location>
        <begin position="13"/>
        <end position="24"/>
    </location>
</feature>
<proteinExistence type="predicted"/>
<dbReference type="AlphaFoldDB" id="A0A8T0PE97"/>
<evidence type="ECO:0000256" key="1">
    <source>
        <dbReference type="SAM" id="MobiDB-lite"/>
    </source>
</evidence>
<keyword evidence="3" id="KW-1185">Reference proteome</keyword>
<reference evidence="2" key="1">
    <citation type="submission" date="2020-05" db="EMBL/GenBank/DDBJ databases">
        <title>WGS assembly of Panicum virgatum.</title>
        <authorList>
            <person name="Lovell J.T."/>
            <person name="Jenkins J."/>
            <person name="Shu S."/>
            <person name="Juenger T.E."/>
            <person name="Schmutz J."/>
        </authorList>
    </citation>
    <scope>NUCLEOTIDE SEQUENCE</scope>
    <source>
        <strain evidence="2">AP13</strain>
    </source>
</reference>
<evidence type="ECO:0000313" key="2">
    <source>
        <dbReference type="EMBL" id="KAG2560193.1"/>
    </source>
</evidence>
<dbReference type="EMBL" id="CM029051">
    <property type="protein sequence ID" value="KAG2560193.1"/>
    <property type="molecule type" value="Genomic_DNA"/>
</dbReference>
<protein>
    <submittedName>
        <fullName evidence="2">Uncharacterized protein</fullName>
    </submittedName>
</protein>
<accession>A0A8T0PE97</accession>
<name>A0A8T0PE97_PANVG</name>
<feature type="region of interest" description="Disordered" evidence="1">
    <location>
        <begin position="82"/>
        <end position="108"/>
    </location>
</feature>
<organism evidence="2 3">
    <name type="scientific">Panicum virgatum</name>
    <name type="common">Blackwell switchgrass</name>
    <dbReference type="NCBI Taxonomy" id="38727"/>
    <lineage>
        <taxon>Eukaryota</taxon>
        <taxon>Viridiplantae</taxon>
        <taxon>Streptophyta</taxon>
        <taxon>Embryophyta</taxon>
        <taxon>Tracheophyta</taxon>
        <taxon>Spermatophyta</taxon>
        <taxon>Magnoliopsida</taxon>
        <taxon>Liliopsida</taxon>
        <taxon>Poales</taxon>
        <taxon>Poaceae</taxon>
        <taxon>PACMAD clade</taxon>
        <taxon>Panicoideae</taxon>
        <taxon>Panicodae</taxon>
        <taxon>Paniceae</taxon>
        <taxon>Panicinae</taxon>
        <taxon>Panicum</taxon>
        <taxon>Panicum sect. Hiantes</taxon>
    </lineage>
</organism>
<dbReference type="Proteomes" id="UP000823388">
    <property type="component" value="Chromosome 8K"/>
</dbReference>
<feature type="compositionally biased region" description="Low complexity" evidence="1">
    <location>
        <begin position="60"/>
        <end position="69"/>
    </location>
</feature>
<feature type="region of interest" description="Disordered" evidence="1">
    <location>
        <begin position="186"/>
        <end position="213"/>
    </location>
</feature>
<gene>
    <name evidence="2" type="ORF">PVAP13_8KG074351</name>
</gene>
<feature type="region of interest" description="Disordered" evidence="1">
    <location>
        <begin position="1"/>
        <end position="69"/>
    </location>
</feature>
<comment type="caution">
    <text evidence="2">The sequence shown here is derived from an EMBL/GenBank/DDBJ whole genome shotgun (WGS) entry which is preliminary data.</text>
</comment>
<feature type="compositionally biased region" description="Acidic residues" evidence="1">
    <location>
        <begin position="192"/>
        <end position="210"/>
    </location>
</feature>